<comment type="caution">
    <text evidence="4">The sequence shown here is derived from an EMBL/GenBank/DDBJ whole genome shotgun (WGS) entry which is preliminary data.</text>
</comment>
<dbReference type="EMBL" id="MZGX01000008">
    <property type="protein sequence ID" value="OPX44479.1"/>
    <property type="molecule type" value="Genomic_DNA"/>
</dbReference>
<evidence type="ECO:0000259" key="3">
    <source>
        <dbReference type="Pfam" id="PF16472"/>
    </source>
</evidence>
<dbReference type="SUPFAM" id="SSF89260">
    <property type="entry name" value="Collagen-binding domain"/>
    <property type="match status" value="1"/>
</dbReference>
<organism evidence="4 5">
    <name type="scientific">Ruminiclostridium hungatei</name>
    <name type="common">Clostridium hungatei</name>
    <dbReference type="NCBI Taxonomy" id="48256"/>
    <lineage>
        <taxon>Bacteria</taxon>
        <taxon>Bacillati</taxon>
        <taxon>Bacillota</taxon>
        <taxon>Clostridia</taxon>
        <taxon>Eubacteriales</taxon>
        <taxon>Oscillospiraceae</taxon>
        <taxon>Ruminiclostridium</taxon>
    </lineage>
</organism>
<dbReference type="Pfam" id="PF13365">
    <property type="entry name" value="Trypsin_2"/>
    <property type="match status" value="1"/>
</dbReference>
<dbReference type="SUPFAM" id="SSF55383">
    <property type="entry name" value="Copper amine oxidase, domain N"/>
    <property type="match status" value="1"/>
</dbReference>
<evidence type="ECO:0000256" key="1">
    <source>
        <dbReference type="SAM" id="SignalP"/>
    </source>
</evidence>
<accession>A0A1V4SKR0</accession>
<dbReference type="GO" id="GO:0006508">
    <property type="term" value="P:proteolysis"/>
    <property type="evidence" value="ECO:0007669"/>
    <property type="project" value="UniProtKB-KW"/>
</dbReference>
<feature type="chain" id="PRO_5012166470" evidence="1">
    <location>
        <begin position="28"/>
        <end position="798"/>
    </location>
</feature>
<keyword evidence="5" id="KW-1185">Reference proteome</keyword>
<name>A0A1V4SKR0_RUMHU</name>
<dbReference type="RefSeq" id="WP_080063923.1">
    <property type="nucleotide sequence ID" value="NZ_MZGX01000008.1"/>
</dbReference>
<dbReference type="Pfam" id="PF16472">
    <property type="entry name" value="DUF5050"/>
    <property type="match status" value="1"/>
</dbReference>
<proteinExistence type="predicted"/>
<evidence type="ECO:0000313" key="4">
    <source>
        <dbReference type="EMBL" id="OPX44479.1"/>
    </source>
</evidence>
<dbReference type="OrthoDB" id="1889751at2"/>
<dbReference type="STRING" id="48256.CLHUN_14720"/>
<dbReference type="PANTHER" id="PTHR22939:SF129">
    <property type="entry name" value="SERINE PROTEASE HTRA2, MITOCHONDRIAL"/>
    <property type="match status" value="1"/>
</dbReference>
<dbReference type="InterPro" id="IPR009003">
    <property type="entry name" value="Peptidase_S1_PA"/>
</dbReference>
<feature type="domain" description="Copper amine oxidase-like N-terminal" evidence="2">
    <location>
        <begin position="37"/>
        <end position="142"/>
    </location>
</feature>
<gene>
    <name evidence="4" type="primary">htrA</name>
    <name evidence="4" type="ORF">CLHUN_14720</name>
</gene>
<reference evidence="4 5" key="1">
    <citation type="submission" date="2017-03" db="EMBL/GenBank/DDBJ databases">
        <title>Genome sequence of Clostridium hungatei DSM 14427.</title>
        <authorList>
            <person name="Poehlein A."/>
            <person name="Daniel R."/>
        </authorList>
    </citation>
    <scope>NUCLEOTIDE SEQUENCE [LARGE SCALE GENOMIC DNA]</scope>
    <source>
        <strain evidence="4 5">DSM 14427</strain>
    </source>
</reference>
<feature type="domain" description="Prolow-density lipoprotein receptor-related protein 1-like beta-propeller" evidence="3">
    <location>
        <begin position="152"/>
        <end position="377"/>
    </location>
</feature>
<keyword evidence="1" id="KW-0732">Signal</keyword>
<evidence type="ECO:0000313" key="5">
    <source>
        <dbReference type="Proteomes" id="UP000191554"/>
    </source>
</evidence>
<sequence>MHSKKSKYVILLMLFVFTIISSTCANAAVPSIKINFRGEPLTLGTSPVSDAGVLMAPMNSILDSLDTVYDFNTKTKTIAVSKEGKNLQMTQGSTKGLLNGKSVKLPKAPGVIGKQMFIPLEFVCNTFGFDFNWNKSTNTASISLKNSEKGGNTSGNISNYGYVAPGGEWSYVSLDNSGLYKIKNDDSQRVKLLTPTVSCLNIYKDWIYYVNDYYASAEEKLRLYKVKTDGSSKTKLLTDKISYLNLSGEWLYYINESDNNKLYKMRVDGKGKKRLGNDSLTGMIVEDGWIYYQKSNDKNLFKMRTGGTDVKKLAEDAVIGTIMVKSDNWIYYEAYDGVKYTINKVDQSGRNKSSIIQARVNAMNSIGKTIYYSDFSGNLYRLDENQRVRTKIGYSMGEYLNQSNDWLYYTIFSEDYEGLNTEYRIKADGQLKQKFDLTGNTVDILRLADSHILPEYTPGNLTAPNPETGLLAAKEIARQKNAVVHIKIFDDNENLIASGSGFNIQENGVIATNFHVISGAAAIKCIFDNNSSYEVDYVLNYSELKDIALLHLKDAKGLPVLRLSDSDRIELAEDVLAIGNPMELQNTVSNGIVSGRRKFFGIDFIQTTASISAGSSGGPLFNMSGNVIGITSMTLSGAQNINFAIPINYIKELYKSSRAIPLGIVNNYDNTLQEFENNNSIPAANYFLPDQSISGNIGDGKDVDYFKFTLEKDTSVSFFGLFVSGDSTSAAKAMNLTLLDKDGRELSKSTLAVEEGEYSVQKITATLSGGTYYISVKKNTVDKAALILDNYSILTVAD</sequence>
<protein>
    <submittedName>
        <fullName evidence="4">Putative serine protease HtrA</fullName>
    </submittedName>
</protein>
<dbReference type="InterPro" id="IPR012854">
    <property type="entry name" value="Cu_amine_oxidase-like_N"/>
</dbReference>
<dbReference type="GO" id="GO:0004252">
    <property type="term" value="F:serine-type endopeptidase activity"/>
    <property type="evidence" value="ECO:0007669"/>
    <property type="project" value="InterPro"/>
</dbReference>
<dbReference type="InterPro" id="IPR001940">
    <property type="entry name" value="Peptidase_S1C"/>
</dbReference>
<dbReference type="Proteomes" id="UP000191554">
    <property type="component" value="Unassembled WGS sequence"/>
</dbReference>
<dbReference type="InterPro" id="IPR032485">
    <property type="entry name" value="LRP1-like_beta_prop"/>
</dbReference>
<dbReference type="AlphaFoldDB" id="A0A1V4SKR0"/>
<dbReference type="SUPFAM" id="SSF69304">
    <property type="entry name" value="Tricorn protease N-terminal domain"/>
    <property type="match status" value="1"/>
</dbReference>
<dbReference type="Gene3D" id="2.60.120.380">
    <property type="match status" value="1"/>
</dbReference>
<dbReference type="SUPFAM" id="SSF50494">
    <property type="entry name" value="Trypsin-like serine proteases"/>
    <property type="match status" value="1"/>
</dbReference>
<dbReference type="InterPro" id="IPR036582">
    <property type="entry name" value="Mao_N_sf"/>
</dbReference>
<dbReference type="PANTHER" id="PTHR22939">
    <property type="entry name" value="SERINE PROTEASE FAMILY S1C HTRA-RELATED"/>
    <property type="match status" value="1"/>
</dbReference>
<keyword evidence="4" id="KW-0645">Protease</keyword>
<keyword evidence="4" id="KW-0378">Hydrolase</keyword>
<feature type="signal peptide" evidence="1">
    <location>
        <begin position="1"/>
        <end position="27"/>
    </location>
</feature>
<dbReference type="PRINTS" id="PR00834">
    <property type="entry name" value="PROTEASES2C"/>
</dbReference>
<dbReference type="Gene3D" id="3.30.457.10">
    <property type="entry name" value="Copper amine oxidase-like, N-terminal domain"/>
    <property type="match status" value="1"/>
</dbReference>
<evidence type="ECO:0000259" key="2">
    <source>
        <dbReference type="Pfam" id="PF07833"/>
    </source>
</evidence>
<dbReference type="Gene3D" id="2.40.10.120">
    <property type="match status" value="1"/>
</dbReference>
<dbReference type="Pfam" id="PF07833">
    <property type="entry name" value="Cu_amine_oxidN1"/>
    <property type="match status" value="1"/>
</dbReference>